<protein>
    <recommendedName>
        <fullName evidence="7 11">Ribosomal RNA large subunit methyltransferase E</fullName>
        <ecNumber evidence="6 11">2.1.1.166</ecNumber>
    </recommendedName>
    <alternativeName>
        <fullName evidence="9 11">23S rRNA Um2552 methyltransferase</fullName>
    </alternativeName>
    <alternativeName>
        <fullName evidence="8 11">rRNA (uridine-2'-O-)-methyltransferase</fullName>
    </alternativeName>
</protein>
<keyword evidence="16" id="KW-1185">Reference proteome</keyword>
<dbReference type="GO" id="GO:0008650">
    <property type="term" value="F:rRNA (uridine-2'-O-)-methyltransferase activity"/>
    <property type="evidence" value="ECO:0007669"/>
    <property type="project" value="UniProtKB-UniRule"/>
</dbReference>
<evidence type="ECO:0000256" key="11">
    <source>
        <dbReference type="HAMAP-Rule" id="MF_01547"/>
    </source>
</evidence>
<feature type="binding site" evidence="11">
    <location>
        <position position="106"/>
    </location>
    <ligand>
        <name>S-adenosyl-L-methionine</name>
        <dbReference type="ChEBI" id="CHEBI:59789"/>
    </ligand>
</feature>
<evidence type="ECO:0000256" key="2">
    <source>
        <dbReference type="ARBA" id="ARBA00022603"/>
    </source>
</evidence>
<evidence type="ECO:0000256" key="12">
    <source>
        <dbReference type="PIRSR" id="PIRSR005461-1"/>
    </source>
</evidence>
<feature type="active site" description="Proton acceptor" evidence="11 12">
    <location>
        <position position="186"/>
    </location>
</feature>
<dbReference type="PANTHER" id="PTHR10920">
    <property type="entry name" value="RIBOSOMAL RNA METHYLTRANSFERASE"/>
    <property type="match status" value="1"/>
</dbReference>
<evidence type="ECO:0000256" key="8">
    <source>
        <dbReference type="ARBA" id="ARBA00041995"/>
    </source>
</evidence>
<feature type="binding site" evidence="11">
    <location>
        <position position="146"/>
    </location>
    <ligand>
        <name>S-adenosyl-L-methionine</name>
        <dbReference type="ChEBI" id="CHEBI:59789"/>
    </ligand>
</feature>
<evidence type="ECO:0000256" key="5">
    <source>
        <dbReference type="ARBA" id="ARBA00037569"/>
    </source>
</evidence>
<dbReference type="PIRSF" id="PIRSF005461">
    <property type="entry name" value="23S_rRNA_mtase"/>
    <property type="match status" value="1"/>
</dbReference>
<keyword evidence="3 11" id="KW-0808">Transferase</keyword>
<dbReference type="Gene3D" id="3.40.50.150">
    <property type="entry name" value="Vaccinia Virus protein VP39"/>
    <property type="match status" value="1"/>
</dbReference>
<proteinExistence type="inferred from homology"/>
<evidence type="ECO:0000256" key="13">
    <source>
        <dbReference type="SAM" id="MobiDB-lite"/>
    </source>
</evidence>
<comment type="function">
    <text evidence="5 11">Specifically methylates the uridine in position 2552 of 23S rRNA at the 2'-O position of the ribose in the fully assembled 50S ribosomal subunit.</text>
</comment>
<comment type="caution">
    <text evidence="15">The sequence shown here is derived from an EMBL/GenBank/DDBJ whole genome shotgun (WGS) entry which is preliminary data.</text>
</comment>
<dbReference type="InterPro" id="IPR050082">
    <property type="entry name" value="RNA_methyltr_RlmE"/>
</dbReference>
<comment type="catalytic activity">
    <reaction evidence="10 11">
        <text>uridine(2552) in 23S rRNA + S-adenosyl-L-methionine = 2'-O-methyluridine(2552) in 23S rRNA + S-adenosyl-L-homocysteine + H(+)</text>
        <dbReference type="Rhea" id="RHEA:42720"/>
        <dbReference type="Rhea" id="RHEA-COMP:10202"/>
        <dbReference type="Rhea" id="RHEA-COMP:10203"/>
        <dbReference type="ChEBI" id="CHEBI:15378"/>
        <dbReference type="ChEBI" id="CHEBI:57856"/>
        <dbReference type="ChEBI" id="CHEBI:59789"/>
        <dbReference type="ChEBI" id="CHEBI:65315"/>
        <dbReference type="ChEBI" id="CHEBI:74478"/>
        <dbReference type="EC" id="2.1.1.166"/>
    </reaction>
</comment>
<comment type="similarity">
    <text evidence="11">Belongs to the class I-like SAM-binding methyltransferase superfamily. RNA methyltransferase RlmE family.</text>
</comment>
<keyword evidence="1 11" id="KW-0698">rRNA processing</keyword>
<dbReference type="EMBL" id="JAESVB010000001">
    <property type="protein sequence ID" value="MCB8874316.1"/>
    <property type="molecule type" value="Genomic_DNA"/>
</dbReference>
<evidence type="ECO:0000256" key="10">
    <source>
        <dbReference type="ARBA" id="ARBA00048970"/>
    </source>
</evidence>
<dbReference type="RefSeq" id="WP_227319959.1">
    <property type="nucleotide sequence ID" value="NZ_JAESVB010000001.1"/>
</dbReference>
<evidence type="ECO:0000256" key="6">
    <source>
        <dbReference type="ARBA" id="ARBA00038861"/>
    </source>
</evidence>
<feature type="binding site" evidence="11">
    <location>
        <position position="90"/>
    </location>
    <ligand>
        <name>S-adenosyl-L-methionine</name>
        <dbReference type="ChEBI" id="CHEBI:59789"/>
    </ligand>
</feature>
<feature type="binding site" evidence="11">
    <location>
        <position position="122"/>
    </location>
    <ligand>
        <name>S-adenosyl-L-methionine</name>
        <dbReference type="ChEBI" id="CHEBI:59789"/>
    </ligand>
</feature>
<organism evidence="15 16">
    <name type="scientific">Acidisoma silvae</name>
    <dbReference type="NCBI Taxonomy" id="2802396"/>
    <lineage>
        <taxon>Bacteria</taxon>
        <taxon>Pseudomonadati</taxon>
        <taxon>Pseudomonadota</taxon>
        <taxon>Alphaproteobacteria</taxon>
        <taxon>Acetobacterales</taxon>
        <taxon>Acidocellaceae</taxon>
        <taxon>Acidisoma</taxon>
    </lineage>
</organism>
<evidence type="ECO:0000259" key="14">
    <source>
        <dbReference type="Pfam" id="PF01728"/>
    </source>
</evidence>
<feature type="binding site" evidence="11">
    <location>
        <position position="88"/>
    </location>
    <ligand>
        <name>S-adenosyl-L-methionine</name>
        <dbReference type="ChEBI" id="CHEBI:59789"/>
    </ligand>
</feature>
<keyword evidence="2 11" id="KW-0489">Methyltransferase</keyword>
<sequence length="231" mass="24795">MAPTGRKGPSTDPGKGAGRGLTVTLKRTAGRSVASQRWLQRQLNDPYVTAAQKQGWRSRAAFKLIELDDRFKIIKKGMRVLDLGAAPGGWTQVALARGASHVVGIDLLDIPPIPGAHLIQADATDPEVHAKIIELLGGKPDLFLSDMAPNTSGHASTDHIRIVALAEMALELAFELLPVGGTFVAKLFQGGADKHLLDPMKKRFESVKHAKPPASRKESSELYVIATGFRG</sequence>
<evidence type="ECO:0000256" key="9">
    <source>
        <dbReference type="ARBA" id="ARBA00042745"/>
    </source>
</evidence>
<feature type="region of interest" description="Disordered" evidence="13">
    <location>
        <begin position="1"/>
        <end position="21"/>
    </location>
</feature>
<reference evidence="15" key="2">
    <citation type="submission" date="2021-01" db="EMBL/GenBank/DDBJ databases">
        <authorList>
            <person name="Mieszkin S."/>
            <person name="Pouder E."/>
            <person name="Alain K."/>
        </authorList>
    </citation>
    <scope>NUCLEOTIDE SEQUENCE</scope>
    <source>
        <strain evidence="15">HW T2.11</strain>
    </source>
</reference>
<dbReference type="SUPFAM" id="SSF53335">
    <property type="entry name" value="S-adenosyl-L-methionine-dependent methyltransferases"/>
    <property type="match status" value="1"/>
</dbReference>
<keyword evidence="11" id="KW-0963">Cytoplasm</keyword>
<accession>A0A963YNV8</accession>
<dbReference type="AlphaFoldDB" id="A0A963YNV8"/>
<comment type="subcellular location">
    <subcellularLocation>
        <location evidence="11">Cytoplasm</location>
    </subcellularLocation>
</comment>
<evidence type="ECO:0000256" key="3">
    <source>
        <dbReference type="ARBA" id="ARBA00022679"/>
    </source>
</evidence>
<keyword evidence="4 11" id="KW-0949">S-adenosyl-L-methionine</keyword>
<dbReference type="InterPro" id="IPR029063">
    <property type="entry name" value="SAM-dependent_MTases_sf"/>
</dbReference>
<reference evidence="15" key="1">
    <citation type="journal article" date="2021" name="Microorganisms">
        <title>Acidisoma silvae sp. nov. and Acidisomacellulosilytica sp. nov., Two Acidophilic Bacteria Isolated from Decaying Wood, Hydrolyzing Cellulose and Producing Poly-3-hydroxybutyrate.</title>
        <authorList>
            <person name="Mieszkin S."/>
            <person name="Pouder E."/>
            <person name="Uroz S."/>
            <person name="Simon-Colin C."/>
            <person name="Alain K."/>
        </authorList>
    </citation>
    <scope>NUCLEOTIDE SEQUENCE</scope>
    <source>
        <strain evidence="15">HW T2.11</strain>
    </source>
</reference>
<dbReference type="InterPro" id="IPR015507">
    <property type="entry name" value="rRNA-MeTfrase_E"/>
</dbReference>
<dbReference type="EC" id="2.1.1.166" evidence="6 11"/>
<evidence type="ECO:0000313" key="15">
    <source>
        <dbReference type="EMBL" id="MCB8874316.1"/>
    </source>
</evidence>
<dbReference type="PANTHER" id="PTHR10920:SF18">
    <property type="entry name" value="RRNA METHYLTRANSFERASE 2, MITOCHONDRIAL"/>
    <property type="match status" value="1"/>
</dbReference>
<dbReference type="GO" id="GO:0005737">
    <property type="term" value="C:cytoplasm"/>
    <property type="evidence" value="ECO:0007669"/>
    <property type="project" value="UniProtKB-SubCell"/>
</dbReference>
<dbReference type="Proteomes" id="UP000708298">
    <property type="component" value="Unassembled WGS sequence"/>
</dbReference>
<gene>
    <name evidence="11" type="primary">rlmE</name>
    <name evidence="11" type="synonym">ftsJ</name>
    <name evidence="11" type="synonym">rrmJ</name>
    <name evidence="15" type="ORF">ASILVAE211_03905</name>
</gene>
<dbReference type="Pfam" id="PF01728">
    <property type="entry name" value="FtsJ"/>
    <property type="match status" value="1"/>
</dbReference>
<dbReference type="HAMAP" id="MF_01547">
    <property type="entry name" value="RNA_methyltr_E"/>
    <property type="match status" value="1"/>
</dbReference>
<name>A0A963YNV8_9PROT</name>
<dbReference type="InterPro" id="IPR002877">
    <property type="entry name" value="RNA_MeTrfase_FtsJ_dom"/>
</dbReference>
<feature type="domain" description="Ribosomal RNA methyltransferase FtsJ" evidence="14">
    <location>
        <begin position="56"/>
        <end position="229"/>
    </location>
</feature>
<evidence type="ECO:0000256" key="4">
    <source>
        <dbReference type="ARBA" id="ARBA00022691"/>
    </source>
</evidence>
<evidence type="ECO:0000256" key="7">
    <source>
        <dbReference type="ARBA" id="ARBA00041129"/>
    </source>
</evidence>
<evidence type="ECO:0000313" key="16">
    <source>
        <dbReference type="Proteomes" id="UP000708298"/>
    </source>
</evidence>
<evidence type="ECO:0000256" key="1">
    <source>
        <dbReference type="ARBA" id="ARBA00022552"/>
    </source>
</evidence>